<evidence type="ECO:0000313" key="4">
    <source>
        <dbReference type="Proteomes" id="UP000319976"/>
    </source>
</evidence>
<dbReference type="OrthoDB" id="280450at2"/>
<sequence length="226" mass="24308" precursor="true">MKALMTGLVLVAGMGLAWADSIELENGDVVSGKITSVDGEKVTLQSDALGELKVERNKVAAIYFGDRKPVVKQPAEALAEVVPQEDAAPSQKHLKSHQTPLYKMPRQPGQNQLDGILGQLQGKGVTPDTMGQLQQQFPLLADPKVSKMFQDKVTGLMTGTLDIQDIRKDAIDALDKIEELEEELGPEGAAALGHYKGILQSFVNRSAPVKGIEPPAESKDSDKEQG</sequence>
<keyword evidence="2" id="KW-0732">Signal</keyword>
<gene>
    <name evidence="3" type="ORF">V22_25970</name>
</gene>
<name>A0A517TAE6_9PLAN</name>
<dbReference type="Proteomes" id="UP000319976">
    <property type="component" value="Chromosome"/>
</dbReference>
<organism evidence="3 4">
    <name type="scientific">Calycomorphotria hydatis</name>
    <dbReference type="NCBI Taxonomy" id="2528027"/>
    <lineage>
        <taxon>Bacteria</taxon>
        <taxon>Pseudomonadati</taxon>
        <taxon>Planctomycetota</taxon>
        <taxon>Planctomycetia</taxon>
        <taxon>Planctomycetales</taxon>
        <taxon>Planctomycetaceae</taxon>
        <taxon>Calycomorphotria</taxon>
    </lineage>
</organism>
<accession>A0A517TAE6</accession>
<evidence type="ECO:0000256" key="1">
    <source>
        <dbReference type="SAM" id="MobiDB-lite"/>
    </source>
</evidence>
<feature type="compositionally biased region" description="Basic and acidic residues" evidence="1">
    <location>
        <begin position="216"/>
        <end position="226"/>
    </location>
</feature>
<dbReference type="KEGG" id="chya:V22_25970"/>
<reference evidence="3 4" key="1">
    <citation type="submission" date="2019-02" db="EMBL/GenBank/DDBJ databases">
        <title>Deep-cultivation of Planctomycetes and their phenomic and genomic characterization uncovers novel biology.</title>
        <authorList>
            <person name="Wiegand S."/>
            <person name="Jogler M."/>
            <person name="Boedeker C."/>
            <person name="Pinto D."/>
            <person name="Vollmers J."/>
            <person name="Rivas-Marin E."/>
            <person name="Kohn T."/>
            <person name="Peeters S.H."/>
            <person name="Heuer A."/>
            <person name="Rast P."/>
            <person name="Oberbeckmann S."/>
            <person name="Bunk B."/>
            <person name="Jeske O."/>
            <person name="Meyerdierks A."/>
            <person name="Storesund J.E."/>
            <person name="Kallscheuer N."/>
            <person name="Luecker S."/>
            <person name="Lage O.M."/>
            <person name="Pohl T."/>
            <person name="Merkel B.J."/>
            <person name="Hornburger P."/>
            <person name="Mueller R.-W."/>
            <person name="Bruemmer F."/>
            <person name="Labrenz M."/>
            <person name="Spormann A.M."/>
            <person name="Op den Camp H."/>
            <person name="Overmann J."/>
            <person name="Amann R."/>
            <person name="Jetten M.S.M."/>
            <person name="Mascher T."/>
            <person name="Medema M.H."/>
            <person name="Devos D.P."/>
            <person name="Kaster A.-K."/>
            <person name="Ovreas L."/>
            <person name="Rohde M."/>
            <person name="Galperin M.Y."/>
            <person name="Jogler C."/>
        </authorList>
    </citation>
    <scope>NUCLEOTIDE SEQUENCE [LARGE SCALE GENOMIC DNA]</scope>
    <source>
        <strain evidence="3 4">V22</strain>
    </source>
</reference>
<dbReference type="EMBL" id="CP036316">
    <property type="protein sequence ID" value="QDT65348.1"/>
    <property type="molecule type" value="Genomic_DNA"/>
</dbReference>
<evidence type="ECO:0008006" key="5">
    <source>
        <dbReference type="Google" id="ProtNLM"/>
    </source>
</evidence>
<evidence type="ECO:0000313" key="3">
    <source>
        <dbReference type="EMBL" id="QDT65348.1"/>
    </source>
</evidence>
<dbReference type="AlphaFoldDB" id="A0A517TAE6"/>
<dbReference type="RefSeq" id="WP_145263264.1">
    <property type="nucleotide sequence ID" value="NZ_CP036316.1"/>
</dbReference>
<proteinExistence type="predicted"/>
<keyword evidence="4" id="KW-1185">Reference proteome</keyword>
<feature type="signal peptide" evidence="2">
    <location>
        <begin position="1"/>
        <end position="19"/>
    </location>
</feature>
<feature type="chain" id="PRO_5021750520" description="SLA1 homology domain-containing protein" evidence="2">
    <location>
        <begin position="20"/>
        <end position="226"/>
    </location>
</feature>
<evidence type="ECO:0000256" key="2">
    <source>
        <dbReference type="SAM" id="SignalP"/>
    </source>
</evidence>
<feature type="region of interest" description="Disordered" evidence="1">
    <location>
        <begin position="206"/>
        <end position="226"/>
    </location>
</feature>
<protein>
    <recommendedName>
        <fullName evidence="5">SLA1 homology domain-containing protein</fullName>
    </recommendedName>
</protein>